<protein>
    <recommendedName>
        <fullName evidence="6 13">Molybdopterin molybdenumtransferase</fullName>
        <ecNumber evidence="5 13">2.10.1.1</ecNumber>
    </recommendedName>
</protein>
<feature type="domain" description="MoaB/Mog" evidence="14">
    <location>
        <begin position="182"/>
        <end position="318"/>
    </location>
</feature>
<dbReference type="SUPFAM" id="SSF63882">
    <property type="entry name" value="MoeA N-terminal region -like"/>
    <property type="match status" value="1"/>
</dbReference>
<keyword evidence="11 13" id="KW-0501">Molybdenum cofactor biosynthesis</keyword>
<dbReference type="FunFam" id="3.40.980.10:FF:000004">
    <property type="entry name" value="Molybdopterin molybdenumtransferase"/>
    <property type="match status" value="1"/>
</dbReference>
<accession>A0A1I2BA50</accession>
<evidence type="ECO:0000256" key="12">
    <source>
        <dbReference type="ARBA" id="ARBA00047317"/>
    </source>
</evidence>
<comment type="catalytic activity">
    <reaction evidence="12">
        <text>adenylyl-molybdopterin + molybdate = Mo-molybdopterin + AMP + H(+)</text>
        <dbReference type="Rhea" id="RHEA:35047"/>
        <dbReference type="ChEBI" id="CHEBI:15378"/>
        <dbReference type="ChEBI" id="CHEBI:36264"/>
        <dbReference type="ChEBI" id="CHEBI:62727"/>
        <dbReference type="ChEBI" id="CHEBI:71302"/>
        <dbReference type="ChEBI" id="CHEBI:456215"/>
        <dbReference type="EC" id="2.10.1.1"/>
    </reaction>
</comment>
<dbReference type="InterPro" id="IPR036425">
    <property type="entry name" value="MoaB/Mog-like_dom_sf"/>
</dbReference>
<name>A0A1I2BA50_9BACI</name>
<dbReference type="InterPro" id="IPR005111">
    <property type="entry name" value="MoeA_C_domain_IV"/>
</dbReference>
<dbReference type="GO" id="GO:0061599">
    <property type="term" value="F:molybdopterin molybdotransferase activity"/>
    <property type="evidence" value="ECO:0007669"/>
    <property type="project" value="UniProtKB-UniRule"/>
</dbReference>
<dbReference type="InterPro" id="IPR036135">
    <property type="entry name" value="MoeA_linker/N_sf"/>
</dbReference>
<dbReference type="Gene3D" id="2.170.190.11">
    <property type="entry name" value="Molybdopterin biosynthesis moea protein, domain 3"/>
    <property type="match status" value="1"/>
</dbReference>
<keyword evidence="16" id="KW-1185">Reference proteome</keyword>
<dbReference type="STRING" id="930128.SAMN05192532_102175"/>
<evidence type="ECO:0000256" key="9">
    <source>
        <dbReference type="ARBA" id="ARBA00022723"/>
    </source>
</evidence>
<keyword evidence="7 13" id="KW-0500">Molybdenum</keyword>
<evidence type="ECO:0000256" key="10">
    <source>
        <dbReference type="ARBA" id="ARBA00022842"/>
    </source>
</evidence>
<proteinExistence type="inferred from homology"/>
<dbReference type="Pfam" id="PF00994">
    <property type="entry name" value="MoCF_biosynth"/>
    <property type="match status" value="1"/>
</dbReference>
<dbReference type="Pfam" id="PF03453">
    <property type="entry name" value="MoeA_N"/>
    <property type="match status" value="1"/>
</dbReference>
<evidence type="ECO:0000256" key="8">
    <source>
        <dbReference type="ARBA" id="ARBA00022679"/>
    </source>
</evidence>
<dbReference type="AlphaFoldDB" id="A0A1I2BA50"/>
<dbReference type="SUPFAM" id="SSF53218">
    <property type="entry name" value="Molybdenum cofactor biosynthesis proteins"/>
    <property type="match status" value="1"/>
</dbReference>
<dbReference type="Proteomes" id="UP000199516">
    <property type="component" value="Unassembled WGS sequence"/>
</dbReference>
<comment type="cofactor">
    <cofactor evidence="1 13">
        <name>Mg(2+)</name>
        <dbReference type="ChEBI" id="CHEBI:18420"/>
    </cofactor>
</comment>
<evidence type="ECO:0000259" key="14">
    <source>
        <dbReference type="SMART" id="SM00852"/>
    </source>
</evidence>
<comment type="pathway">
    <text evidence="3 13">Cofactor biosynthesis; molybdopterin biosynthesis.</text>
</comment>
<dbReference type="OrthoDB" id="9804758at2"/>
<evidence type="ECO:0000313" key="15">
    <source>
        <dbReference type="EMBL" id="SFE52949.1"/>
    </source>
</evidence>
<sequence length="402" mass="44432">MIKARQAIKIEEARDRLLQFDKPLDQIDIPVDDSIGFVVAEDQYAPVSIPSFRRSLYDGYAIRKEDDGPFPKEFTVVGNVPCGFVFPGELGEREAVRIMTGAKVPDSAGKIIMLEQTETTENPQKVRILDTHETDNINPIGSDFRKEDKILSKGEKINSGTISLFKAFGMETISVYRKPKAAVLSTGSELLSAGEALQDGKIYDSNKPLLEQLLREHGSEVTYSGQLADEKESIEKELTQLAEEVDLIVTTGGVSVGDFDFMADIVLDNTFLFNKIQMRPGSPTSAAMLGDTLLMALSGNPGACYIGFQLFIRSYISQLLKTTDTMIETKAVLEKDYLKQSSFDRILRGQYRFDANGQLYVTPVGSDQSSSLGNLHQTTCLINIPGHSNGHKRGDTVQIWLL</sequence>
<dbReference type="InterPro" id="IPR036688">
    <property type="entry name" value="MoeA_C_domain_IV_sf"/>
</dbReference>
<evidence type="ECO:0000256" key="11">
    <source>
        <dbReference type="ARBA" id="ARBA00023150"/>
    </source>
</evidence>
<reference evidence="15 16" key="1">
    <citation type="submission" date="2016-10" db="EMBL/GenBank/DDBJ databases">
        <authorList>
            <person name="de Groot N.N."/>
        </authorList>
    </citation>
    <scope>NUCLEOTIDE SEQUENCE [LARGE SCALE GENOMIC DNA]</scope>
    <source>
        <strain evidence="15 16">DSM 23995</strain>
    </source>
</reference>
<dbReference type="GO" id="GO:0005829">
    <property type="term" value="C:cytosol"/>
    <property type="evidence" value="ECO:0007669"/>
    <property type="project" value="TreeGrafter"/>
</dbReference>
<evidence type="ECO:0000256" key="5">
    <source>
        <dbReference type="ARBA" id="ARBA00013269"/>
    </source>
</evidence>
<gene>
    <name evidence="15" type="ORF">SAMN05192532_102175</name>
</gene>
<evidence type="ECO:0000256" key="3">
    <source>
        <dbReference type="ARBA" id="ARBA00005046"/>
    </source>
</evidence>
<dbReference type="CDD" id="cd00887">
    <property type="entry name" value="MoeA"/>
    <property type="match status" value="1"/>
</dbReference>
<evidence type="ECO:0000256" key="7">
    <source>
        <dbReference type="ARBA" id="ARBA00022505"/>
    </source>
</evidence>
<evidence type="ECO:0000256" key="4">
    <source>
        <dbReference type="ARBA" id="ARBA00010763"/>
    </source>
</evidence>
<dbReference type="PANTHER" id="PTHR10192:SF5">
    <property type="entry name" value="GEPHYRIN"/>
    <property type="match status" value="1"/>
</dbReference>
<keyword evidence="9 13" id="KW-0479">Metal-binding</keyword>
<comment type="function">
    <text evidence="2 13">Catalyzes the insertion of molybdate into adenylated molybdopterin with the concomitant release of AMP.</text>
</comment>
<dbReference type="NCBIfam" id="TIGR00177">
    <property type="entry name" value="molyb_syn"/>
    <property type="match status" value="1"/>
</dbReference>
<evidence type="ECO:0000256" key="13">
    <source>
        <dbReference type="RuleBase" id="RU365090"/>
    </source>
</evidence>
<dbReference type="InterPro" id="IPR001453">
    <property type="entry name" value="MoaB/Mog_dom"/>
</dbReference>
<dbReference type="InterPro" id="IPR038987">
    <property type="entry name" value="MoeA-like"/>
</dbReference>
<dbReference type="RefSeq" id="WP_091658356.1">
    <property type="nucleotide sequence ID" value="NZ_FONT01000002.1"/>
</dbReference>
<dbReference type="Pfam" id="PF03454">
    <property type="entry name" value="MoeA_C"/>
    <property type="match status" value="1"/>
</dbReference>
<organism evidence="15 16">
    <name type="scientific">Alteribacillus iranensis</name>
    <dbReference type="NCBI Taxonomy" id="930128"/>
    <lineage>
        <taxon>Bacteria</taxon>
        <taxon>Bacillati</taxon>
        <taxon>Bacillota</taxon>
        <taxon>Bacilli</taxon>
        <taxon>Bacillales</taxon>
        <taxon>Bacillaceae</taxon>
        <taxon>Alteribacillus</taxon>
    </lineage>
</organism>
<comment type="similarity">
    <text evidence="4 13">Belongs to the MoeA family.</text>
</comment>
<dbReference type="EC" id="2.10.1.1" evidence="5 13"/>
<dbReference type="Gene3D" id="2.40.340.10">
    <property type="entry name" value="MoeA, C-terminal, domain IV"/>
    <property type="match status" value="1"/>
</dbReference>
<dbReference type="InterPro" id="IPR005110">
    <property type="entry name" value="MoeA_linker/N"/>
</dbReference>
<evidence type="ECO:0000313" key="16">
    <source>
        <dbReference type="Proteomes" id="UP000199516"/>
    </source>
</evidence>
<dbReference type="UniPathway" id="UPA00344"/>
<evidence type="ECO:0000256" key="6">
    <source>
        <dbReference type="ARBA" id="ARBA00021108"/>
    </source>
</evidence>
<evidence type="ECO:0000256" key="2">
    <source>
        <dbReference type="ARBA" id="ARBA00002901"/>
    </source>
</evidence>
<evidence type="ECO:0000256" key="1">
    <source>
        <dbReference type="ARBA" id="ARBA00001946"/>
    </source>
</evidence>
<dbReference type="SMART" id="SM00852">
    <property type="entry name" value="MoCF_biosynth"/>
    <property type="match status" value="1"/>
</dbReference>
<dbReference type="GO" id="GO:0046872">
    <property type="term" value="F:metal ion binding"/>
    <property type="evidence" value="ECO:0007669"/>
    <property type="project" value="UniProtKB-UniRule"/>
</dbReference>
<dbReference type="EMBL" id="FONT01000002">
    <property type="protein sequence ID" value="SFE52949.1"/>
    <property type="molecule type" value="Genomic_DNA"/>
</dbReference>
<dbReference type="Gene3D" id="3.90.105.10">
    <property type="entry name" value="Molybdopterin biosynthesis moea protein, domain 2"/>
    <property type="match status" value="1"/>
</dbReference>
<dbReference type="SUPFAM" id="SSF63867">
    <property type="entry name" value="MoeA C-terminal domain-like"/>
    <property type="match status" value="1"/>
</dbReference>
<dbReference type="PANTHER" id="PTHR10192">
    <property type="entry name" value="MOLYBDOPTERIN BIOSYNTHESIS PROTEIN"/>
    <property type="match status" value="1"/>
</dbReference>
<keyword evidence="8 13" id="KW-0808">Transferase</keyword>
<dbReference type="Gene3D" id="3.40.980.10">
    <property type="entry name" value="MoaB/Mog-like domain"/>
    <property type="match status" value="1"/>
</dbReference>
<keyword evidence="10 13" id="KW-0460">Magnesium</keyword>
<dbReference type="GO" id="GO:0006777">
    <property type="term" value="P:Mo-molybdopterin cofactor biosynthetic process"/>
    <property type="evidence" value="ECO:0007669"/>
    <property type="project" value="UniProtKB-UniRule"/>
</dbReference>